<sequence>WRPAGRARW</sequence>
<reference evidence="1 2" key="1">
    <citation type="submission" date="2024-02" db="EMBL/GenBank/DDBJ databases">
        <title>FIRST GENOME SEQUENCES OF Leishmania (Viannia) shawi, Leishmania (Viannia) lindenbergi AND Leishmania (Viannia) utingensis.</title>
        <authorList>
            <person name="Resadore F."/>
            <person name="Custodio M.G.F."/>
            <person name="Boite M.C."/>
            <person name="Cupolillo E."/>
            <person name="Ferreira G.E.M."/>
        </authorList>
    </citation>
    <scope>NUCLEOTIDE SEQUENCE [LARGE SCALE GENOMIC DNA]</scope>
    <source>
        <strain evidence="1 2">ITUB/BR/1977/M4964</strain>
    </source>
</reference>
<name>A0AAW2ZX39_9TRYP</name>
<comment type="caution">
    <text evidence="1">The sequence shown here is derived from an EMBL/GenBank/DDBJ whole genome shotgun (WGS) entry which is preliminary data.</text>
</comment>
<protein>
    <submittedName>
        <fullName evidence="1">Uncharacterized protein</fullName>
    </submittedName>
</protein>
<dbReference type="EMBL" id="JBAMZL010000036">
    <property type="protein sequence ID" value="KAL0494751.1"/>
    <property type="molecule type" value="Genomic_DNA"/>
</dbReference>
<feature type="non-terminal residue" evidence="1">
    <location>
        <position position="1"/>
    </location>
</feature>
<gene>
    <name evidence="1" type="ORF">Q4I30_007321</name>
</gene>
<proteinExistence type="predicted"/>
<keyword evidence="2" id="KW-1185">Reference proteome</keyword>
<evidence type="ECO:0000313" key="2">
    <source>
        <dbReference type="Proteomes" id="UP001482455"/>
    </source>
</evidence>
<accession>A0AAW2ZX39</accession>
<evidence type="ECO:0000313" key="1">
    <source>
        <dbReference type="EMBL" id="KAL0494751.1"/>
    </source>
</evidence>
<dbReference type="Proteomes" id="UP001482455">
    <property type="component" value="Unassembled WGS sequence"/>
</dbReference>
<organism evidence="1 2">
    <name type="scientific">Leishmania utingensis</name>
    <dbReference type="NCBI Taxonomy" id="653362"/>
    <lineage>
        <taxon>Eukaryota</taxon>
        <taxon>Discoba</taxon>
        <taxon>Euglenozoa</taxon>
        <taxon>Kinetoplastea</taxon>
        <taxon>Metakinetoplastina</taxon>
        <taxon>Trypanosomatida</taxon>
        <taxon>Trypanosomatidae</taxon>
        <taxon>Leishmaniinae</taxon>
        <taxon>Leishmania</taxon>
    </lineage>
</organism>